<dbReference type="InterPro" id="IPR003959">
    <property type="entry name" value="ATPase_AAA_core"/>
</dbReference>
<dbReference type="Gene3D" id="3.40.50.300">
    <property type="entry name" value="P-loop containing nucleotide triphosphate hydrolases"/>
    <property type="match status" value="1"/>
</dbReference>
<sequence length="426" mass="46736">MARIGDGGDLLKCSFCGKSQKQVKKLIAGPGVYICDECIDLCNEIIEEELAEAGDVKLDELPKPAEIHDFLDQYVIGQNEAKRTLSVAVYNHYKRIQAGDRGREGRDDGVELAKSNILMLGPTGCGKTYLAQTLAKMLNVPFAIADATALTEAGYVGEDVENILLKLIQAADYDVKRAETGIIYIDEVDKIARKSENPSITRDVSGEGVQQALLKILEGTTASVPPQGGRKHPHQEFIQIDTTNVLFIVAGAFAGLEKIIQDRVGKRGLGFGAEVRTKAEVDAADYFAESMPEDLIKFGLIPEFIGRLPMVASVTNLDKDSLVRILTEPKNALVKQYQKLFEMDGVELEFTRTAMEAVADQAILRGTGARGLRAIMEEVLLPVMYDIPSRSDVAKVVITEQTVKENVNPTIVARQPSRRERREKSA</sequence>
<dbReference type="GO" id="GO:0009376">
    <property type="term" value="C:HslUV protease complex"/>
    <property type="evidence" value="ECO:0007669"/>
    <property type="project" value="TreeGrafter"/>
</dbReference>
<dbReference type="InterPro" id="IPR004487">
    <property type="entry name" value="Clp_protease_ATP-bd_su_ClpX"/>
</dbReference>
<feature type="binding site" evidence="6 7">
    <location>
        <position position="38"/>
    </location>
    <ligand>
        <name>Zn(2+)</name>
        <dbReference type="ChEBI" id="CHEBI:29105"/>
    </ligand>
</feature>
<keyword evidence="1 6" id="KW-0479">Metal-binding</keyword>
<dbReference type="GO" id="GO:0051603">
    <property type="term" value="P:proteolysis involved in protein catabolic process"/>
    <property type="evidence" value="ECO:0007669"/>
    <property type="project" value="TreeGrafter"/>
</dbReference>
<dbReference type="SUPFAM" id="SSF57716">
    <property type="entry name" value="Glucocorticoid receptor-like (DNA-binding domain)"/>
    <property type="match status" value="1"/>
</dbReference>
<proteinExistence type="inferred from homology"/>
<dbReference type="EMBL" id="BMRG01000002">
    <property type="protein sequence ID" value="GGP42943.1"/>
    <property type="molecule type" value="Genomic_DNA"/>
</dbReference>
<dbReference type="InterPro" id="IPR046425">
    <property type="entry name" value="ClpX_bact"/>
</dbReference>
<dbReference type="InterPro" id="IPR019489">
    <property type="entry name" value="Clp_ATPase_C"/>
</dbReference>
<feature type="domain" description="ClpX-type ZB" evidence="8">
    <location>
        <begin position="1"/>
        <end position="54"/>
    </location>
</feature>
<dbReference type="GO" id="GO:0051301">
    <property type="term" value="P:cell division"/>
    <property type="evidence" value="ECO:0007669"/>
    <property type="project" value="TreeGrafter"/>
</dbReference>
<dbReference type="InterPro" id="IPR010603">
    <property type="entry name" value="Znf_CppX_C4"/>
</dbReference>
<dbReference type="InterPro" id="IPR038366">
    <property type="entry name" value="Znf_CppX_C4_sf"/>
</dbReference>
<dbReference type="SUPFAM" id="SSF52540">
    <property type="entry name" value="P-loop containing nucleoside triphosphate hydrolases"/>
    <property type="match status" value="1"/>
</dbReference>
<comment type="subunit">
    <text evidence="6">Component of the ClpX-ClpP complex. Forms a hexameric ring that, in the presence of ATP, binds to fourteen ClpP subunits assembled into a disk-like structure with a central cavity, resembling the structure of eukaryotic proteasomes.</text>
</comment>
<keyword evidence="4 6" id="KW-0067">ATP-binding</keyword>
<feature type="binding site" evidence="6 7">
    <location>
        <position position="13"/>
    </location>
    <ligand>
        <name>Zn(2+)</name>
        <dbReference type="ChEBI" id="CHEBI:29105"/>
    </ligand>
</feature>
<dbReference type="FunFam" id="1.10.8.60:FF:000002">
    <property type="entry name" value="ATP-dependent Clp protease ATP-binding subunit ClpX"/>
    <property type="match status" value="1"/>
</dbReference>
<dbReference type="GO" id="GO:0140662">
    <property type="term" value="F:ATP-dependent protein folding chaperone"/>
    <property type="evidence" value="ECO:0007669"/>
    <property type="project" value="InterPro"/>
</dbReference>
<name>A0A918AI55_9PSEU</name>
<dbReference type="InterPro" id="IPR027417">
    <property type="entry name" value="P-loop_NTPase"/>
</dbReference>
<dbReference type="SMART" id="SM00382">
    <property type="entry name" value="AAA"/>
    <property type="match status" value="1"/>
</dbReference>
<dbReference type="GO" id="GO:0046983">
    <property type="term" value="F:protein dimerization activity"/>
    <property type="evidence" value="ECO:0007669"/>
    <property type="project" value="UniProtKB-UniRule"/>
</dbReference>
<keyword evidence="9" id="KW-0378">Hydrolase</keyword>
<dbReference type="Proteomes" id="UP000639606">
    <property type="component" value="Unassembled WGS sequence"/>
</dbReference>
<comment type="function">
    <text evidence="6">ATP-dependent specificity component of the Clp protease. It directs the protease to specific substrates. Can perform chaperone functions in the absence of ClpP.</text>
</comment>
<dbReference type="Pfam" id="PF06689">
    <property type="entry name" value="zf-C4_ClpX"/>
    <property type="match status" value="1"/>
</dbReference>
<dbReference type="PANTHER" id="PTHR48102">
    <property type="entry name" value="ATP-DEPENDENT CLP PROTEASE ATP-BINDING SUBUNIT CLPX-LIKE, MITOCHONDRIAL-RELATED"/>
    <property type="match status" value="1"/>
</dbReference>
<evidence type="ECO:0000256" key="7">
    <source>
        <dbReference type="PROSITE-ProRule" id="PRU01250"/>
    </source>
</evidence>
<dbReference type="InterPro" id="IPR003593">
    <property type="entry name" value="AAA+_ATPase"/>
</dbReference>
<reference evidence="9" key="2">
    <citation type="submission" date="2020-09" db="EMBL/GenBank/DDBJ databases">
        <authorList>
            <person name="Sun Q."/>
            <person name="Ohkuma M."/>
        </authorList>
    </citation>
    <scope>NUCLEOTIDE SEQUENCE</scope>
    <source>
        <strain evidence="9">JCM 3313</strain>
    </source>
</reference>
<dbReference type="Gene3D" id="1.10.8.60">
    <property type="match status" value="1"/>
</dbReference>
<dbReference type="Pfam" id="PF07724">
    <property type="entry name" value="AAA_2"/>
    <property type="match status" value="1"/>
</dbReference>
<organism evidence="9 10">
    <name type="scientific">Saccharothrix coeruleofusca</name>
    <dbReference type="NCBI Taxonomy" id="33919"/>
    <lineage>
        <taxon>Bacteria</taxon>
        <taxon>Bacillati</taxon>
        <taxon>Actinomycetota</taxon>
        <taxon>Actinomycetes</taxon>
        <taxon>Pseudonocardiales</taxon>
        <taxon>Pseudonocardiaceae</taxon>
        <taxon>Saccharothrix</taxon>
    </lineage>
</organism>
<keyword evidence="5 6" id="KW-0143">Chaperone</keyword>
<comment type="caution">
    <text evidence="9">The sequence shown here is derived from an EMBL/GenBank/DDBJ whole genome shotgun (WGS) entry which is preliminary data.</text>
</comment>
<dbReference type="Pfam" id="PF10431">
    <property type="entry name" value="ClpB_D2-small"/>
    <property type="match status" value="1"/>
</dbReference>
<dbReference type="InterPro" id="IPR050052">
    <property type="entry name" value="ATP-dep_Clp_protease_ClpX"/>
</dbReference>
<dbReference type="NCBIfam" id="NF003745">
    <property type="entry name" value="PRK05342.1"/>
    <property type="match status" value="1"/>
</dbReference>
<feature type="binding site" evidence="6 7">
    <location>
        <position position="16"/>
    </location>
    <ligand>
        <name>Zn(2+)</name>
        <dbReference type="ChEBI" id="CHEBI:29105"/>
    </ligand>
</feature>
<dbReference type="PROSITE" id="PS51902">
    <property type="entry name" value="CLPX_ZB"/>
    <property type="match status" value="1"/>
</dbReference>
<dbReference type="SMART" id="SM00994">
    <property type="entry name" value="zf-C4_ClpX"/>
    <property type="match status" value="1"/>
</dbReference>
<dbReference type="InterPro" id="IPR059188">
    <property type="entry name" value="Znf_CLPX-like"/>
</dbReference>
<evidence type="ECO:0000256" key="1">
    <source>
        <dbReference type="ARBA" id="ARBA00022723"/>
    </source>
</evidence>
<comment type="similarity">
    <text evidence="6 7">Belongs to the ClpX chaperone family.</text>
</comment>
<evidence type="ECO:0000259" key="8">
    <source>
        <dbReference type="PROSITE" id="PS51902"/>
    </source>
</evidence>
<dbReference type="NCBIfam" id="TIGR00382">
    <property type="entry name" value="clpX"/>
    <property type="match status" value="1"/>
</dbReference>
<evidence type="ECO:0000256" key="5">
    <source>
        <dbReference type="ARBA" id="ARBA00023186"/>
    </source>
</evidence>
<protein>
    <recommendedName>
        <fullName evidence="6">ATP-dependent Clp protease ATP-binding subunit ClpX</fullName>
    </recommendedName>
</protein>
<dbReference type="CDD" id="cd19497">
    <property type="entry name" value="RecA-like_ClpX"/>
    <property type="match status" value="1"/>
</dbReference>
<evidence type="ECO:0000256" key="6">
    <source>
        <dbReference type="HAMAP-Rule" id="MF_00175"/>
    </source>
</evidence>
<evidence type="ECO:0000256" key="4">
    <source>
        <dbReference type="ARBA" id="ARBA00022840"/>
    </source>
</evidence>
<dbReference type="GO" id="GO:0051082">
    <property type="term" value="F:unfolded protein binding"/>
    <property type="evidence" value="ECO:0007669"/>
    <property type="project" value="UniProtKB-UniRule"/>
</dbReference>
<dbReference type="PANTHER" id="PTHR48102:SF7">
    <property type="entry name" value="ATP-DEPENDENT CLP PROTEASE ATP-BINDING SUBUNIT CLPX-LIKE, MITOCHONDRIAL"/>
    <property type="match status" value="1"/>
</dbReference>
<dbReference type="AlphaFoldDB" id="A0A918AI55"/>
<feature type="binding site" evidence="6 7">
    <location>
        <position position="35"/>
    </location>
    <ligand>
        <name>Zn(2+)</name>
        <dbReference type="ChEBI" id="CHEBI:29105"/>
    </ligand>
</feature>
<evidence type="ECO:0000313" key="9">
    <source>
        <dbReference type="EMBL" id="GGP42943.1"/>
    </source>
</evidence>
<dbReference type="FunFam" id="3.40.50.300:FF:000005">
    <property type="entry name" value="ATP-dependent Clp protease ATP-binding subunit ClpX"/>
    <property type="match status" value="1"/>
</dbReference>
<dbReference type="GO" id="GO:0008233">
    <property type="term" value="F:peptidase activity"/>
    <property type="evidence" value="ECO:0007669"/>
    <property type="project" value="UniProtKB-KW"/>
</dbReference>
<evidence type="ECO:0000313" key="10">
    <source>
        <dbReference type="Proteomes" id="UP000639606"/>
    </source>
</evidence>
<keyword evidence="10" id="KW-1185">Reference proteome</keyword>
<keyword evidence="3 6" id="KW-0862">Zinc</keyword>
<dbReference type="RefSeq" id="WP_189222142.1">
    <property type="nucleotide sequence ID" value="NZ_BMRG01000002.1"/>
</dbReference>
<dbReference type="Gene3D" id="6.20.220.10">
    <property type="entry name" value="ClpX chaperone, C4-type zinc finger domain"/>
    <property type="match status" value="1"/>
</dbReference>
<dbReference type="GO" id="GO:0016887">
    <property type="term" value="F:ATP hydrolysis activity"/>
    <property type="evidence" value="ECO:0007669"/>
    <property type="project" value="InterPro"/>
</dbReference>
<gene>
    <name evidence="6 9" type="primary">clpX</name>
    <name evidence="9" type="ORF">GCM10010185_13080</name>
</gene>
<reference evidence="9" key="1">
    <citation type="journal article" date="2014" name="Int. J. Syst. Evol. Microbiol.">
        <title>Complete genome sequence of Corynebacterium casei LMG S-19264T (=DSM 44701T), isolated from a smear-ripened cheese.</title>
        <authorList>
            <consortium name="US DOE Joint Genome Institute (JGI-PGF)"/>
            <person name="Walter F."/>
            <person name="Albersmeier A."/>
            <person name="Kalinowski J."/>
            <person name="Ruckert C."/>
        </authorList>
    </citation>
    <scope>NUCLEOTIDE SEQUENCE</scope>
    <source>
        <strain evidence="9">JCM 3313</strain>
    </source>
</reference>
<dbReference type="GO" id="GO:0005524">
    <property type="term" value="F:ATP binding"/>
    <property type="evidence" value="ECO:0007669"/>
    <property type="project" value="UniProtKB-UniRule"/>
</dbReference>
<feature type="binding site" evidence="6">
    <location>
        <begin position="122"/>
        <end position="129"/>
    </location>
    <ligand>
        <name>ATP</name>
        <dbReference type="ChEBI" id="CHEBI:30616"/>
    </ligand>
</feature>
<dbReference type="SMART" id="SM01086">
    <property type="entry name" value="ClpB_D2-small"/>
    <property type="match status" value="1"/>
</dbReference>
<dbReference type="HAMAP" id="MF_00175">
    <property type="entry name" value="ClpX"/>
    <property type="match status" value="1"/>
</dbReference>
<keyword evidence="2 6" id="KW-0547">Nucleotide-binding</keyword>
<dbReference type="GO" id="GO:0008270">
    <property type="term" value="F:zinc ion binding"/>
    <property type="evidence" value="ECO:0007669"/>
    <property type="project" value="UniProtKB-UniRule"/>
</dbReference>
<evidence type="ECO:0000256" key="3">
    <source>
        <dbReference type="ARBA" id="ARBA00022833"/>
    </source>
</evidence>
<accession>A0A918AI55</accession>
<keyword evidence="9" id="KW-0645">Protease</keyword>
<evidence type="ECO:0000256" key="2">
    <source>
        <dbReference type="ARBA" id="ARBA00022741"/>
    </source>
</evidence>